<dbReference type="EMBL" id="JAKLUA010000003">
    <property type="protein sequence ID" value="MCG2667863.1"/>
    <property type="molecule type" value="Genomic_DNA"/>
</dbReference>
<dbReference type="Proteomes" id="UP001139012">
    <property type="component" value="Unassembled WGS sequence"/>
</dbReference>
<proteinExistence type="predicted"/>
<reference evidence="2" key="1">
    <citation type="submission" date="2022-01" db="EMBL/GenBank/DDBJ databases">
        <title>Genome sequnece data of strain Bradyrhizobium sp. nov.</title>
        <authorList>
            <person name="Zhang J."/>
        </authorList>
    </citation>
    <scope>NUCLEOTIDE SEQUENCE</scope>
    <source>
        <strain evidence="2">WYCCWR 12774</strain>
    </source>
</reference>
<keyword evidence="3" id="KW-1185">Reference proteome</keyword>
<comment type="caution">
    <text evidence="2">The sequence shown here is derived from an EMBL/GenBank/DDBJ whole genome shotgun (WGS) entry which is preliminary data.</text>
</comment>
<protein>
    <submittedName>
        <fullName evidence="2">Uncharacterized protein</fullName>
    </submittedName>
</protein>
<name>A0ABS9LLN9_9BRAD</name>
<organism evidence="2 3">
    <name type="scientific">Bradyrhizobium zhengyangense</name>
    <dbReference type="NCBI Taxonomy" id="2911009"/>
    <lineage>
        <taxon>Bacteria</taxon>
        <taxon>Pseudomonadati</taxon>
        <taxon>Pseudomonadota</taxon>
        <taxon>Alphaproteobacteria</taxon>
        <taxon>Hyphomicrobiales</taxon>
        <taxon>Nitrobacteraceae</taxon>
        <taxon>Bradyrhizobium</taxon>
    </lineage>
</organism>
<sequence length="100" mass="10254">MTSIKFTSIKLAVAAFVTAGLVAAPFAAEAKKQRSSSHYSTRVLAPTYGSSGVTAAQPRPSYGSSGQTVGTVTAPSIGTYSWPSVGVTNSVPTWSNTNPK</sequence>
<evidence type="ECO:0000313" key="3">
    <source>
        <dbReference type="Proteomes" id="UP001139012"/>
    </source>
</evidence>
<keyword evidence="1" id="KW-0732">Signal</keyword>
<feature type="signal peptide" evidence="1">
    <location>
        <begin position="1"/>
        <end position="23"/>
    </location>
</feature>
<accession>A0ABS9LLN9</accession>
<evidence type="ECO:0000256" key="1">
    <source>
        <dbReference type="SAM" id="SignalP"/>
    </source>
</evidence>
<gene>
    <name evidence="2" type="ORF">L6637_12920</name>
</gene>
<dbReference type="RefSeq" id="WP_237870835.1">
    <property type="nucleotide sequence ID" value="NZ_JAKLUA010000003.1"/>
</dbReference>
<evidence type="ECO:0000313" key="2">
    <source>
        <dbReference type="EMBL" id="MCG2667863.1"/>
    </source>
</evidence>
<feature type="chain" id="PRO_5046427345" evidence="1">
    <location>
        <begin position="24"/>
        <end position="100"/>
    </location>
</feature>